<dbReference type="EMBL" id="CP025611">
    <property type="protein sequence ID" value="AUN31891.1"/>
    <property type="molecule type" value="Genomic_DNA"/>
</dbReference>
<sequence length="137" mass="15710">MPYLKTYVVFISHAWRYHDDYERLENLLNNANLFSWRNCSVPRTDAFDKGLTNQQLLRALDEQIRISNVVVMLSGMYAAHSDWMQTEINIAARYGKPIVGVLPWGSDRVPIAVQQSASEIVKWNTQSIVDAIRKVVA</sequence>
<feature type="domain" description="Thoeris protein ThsB TIR-like" evidence="1">
    <location>
        <begin position="10"/>
        <end position="106"/>
    </location>
</feature>
<proteinExistence type="predicted"/>
<dbReference type="SUPFAM" id="SSF52206">
    <property type="entry name" value="Hypothetical protein MTH538"/>
    <property type="match status" value="1"/>
</dbReference>
<dbReference type="AlphaFoldDB" id="A0A2K9NFL9"/>
<evidence type="ECO:0000259" key="1">
    <source>
        <dbReference type="Pfam" id="PF08937"/>
    </source>
</evidence>
<dbReference type="OrthoDB" id="9811746at2"/>
<keyword evidence="3" id="KW-1185">Reference proteome</keyword>
<dbReference type="Pfam" id="PF08937">
    <property type="entry name" value="ThsB_TIR"/>
    <property type="match status" value="1"/>
</dbReference>
<gene>
    <name evidence="2" type="ORF">C0V82_14730</name>
</gene>
<protein>
    <submittedName>
        <fullName evidence="2">Nuclease</fullName>
    </submittedName>
</protein>
<reference evidence="2 3" key="1">
    <citation type="submission" date="2017-12" db="EMBL/GenBank/DDBJ databases">
        <title>Genomes of bacteria within cyanobacterial aggregates.</title>
        <authorList>
            <person name="Cai H."/>
        </authorList>
    </citation>
    <scope>NUCLEOTIDE SEQUENCE [LARGE SCALE GENOMIC DNA]</scope>
    <source>
        <strain evidence="2 3">TH16</strain>
    </source>
</reference>
<dbReference type="KEGG" id="ncb:C0V82_14730"/>
<evidence type="ECO:0000313" key="2">
    <source>
        <dbReference type="EMBL" id="AUN31891.1"/>
    </source>
</evidence>
<organism evidence="2 3">
    <name type="scientific">Niveispirillum cyanobacteriorum</name>
    <dbReference type="NCBI Taxonomy" id="1612173"/>
    <lineage>
        <taxon>Bacteria</taxon>
        <taxon>Pseudomonadati</taxon>
        <taxon>Pseudomonadota</taxon>
        <taxon>Alphaproteobacteria</taxon>
        <taxon>Rhodospirillales</taxon>
        <taxon>Azospirillaceae</taxon>
        <taxon>Niveispirillum</taxon>
    </lineage>
</organism>
<dbReference type="Proteomes" id="UP000234752">
    <property type="component" value="Chromosome eg_1"/>
</dbReference>
<dbReference type="InterPro" id="IPR015032">
    <property type="entry name" value="ThsB__TIR-like_domain"/>
</dbReference>
<accession>A0A2K9NFL9</accession>
<evidence type="ECO:0000313" key="3">
    <source>
        <dbReference type="Proteomes" id="UP000234752"/>
    </source>
</evidence>
<dbReference type="Gene3D" id="3.40.50.9200">
    <property type="entry name" value="Hypothetical protein MTH538"/>
    <property type="match status" value="1"/>
</dbReference>
<dbReference type="InterPro" id="IPR036490">
    <property type="entry name" value="ThsB_TIR-like_sf"/>
</dbReference>
<name>A0A2K9NFL9_9PROT</name>